<evidence type="ECO:0000256" key="5">
    <source>
        <dbReference type="ARBA" id="ARBA00022737"/>
    </source>
</evidence>
<feature type="repeat" description="Solcar" evidence="8">
    <location>
        <begin position="86"/>
        <end position="168"/>
    </location>
</feature>
<keyword evidence="3 9" id="KW-0813">Transport</keyword>
<dbReference type="OrthoDB" id="276989at2759"/>
<dbReference type="InterPro" id="IPR018108">
    <property type="entry name" value="MCP_transmembrane"/>
</dbReference>
<dbReference type="Proteomes" id="UP000663825">
    <property type="component" value="Unassembled WGS sequence"/>
</dbReference>
<evidence type="ECO:0000256" key="8">
    <source>
        <dbReference type="PROSITE-ProRule" id="PRU00282"/>
    </source>
</evidence>
<gene>
    <name evidence="13" type="ORF">HFQ381_LOCUS9910</name>
    <name evidence="11" type="ORF">LUA448_LOCUS30670</name>
    <name evidence="10" type="ORF">TIS948_LOCUS11029</name>
    <name evidence="12" type="ORF">UJA718_LOCUS1838</name>
</gene>
<keyword evidence="15" id="KW-1185">Reference proteome</keyword>
<evidence type="ECO:0000256" key="2">
    <source>
        <dbReference type="ARBA" id="ARBA00006375"/>
    </source>
</evidence>
<evidence type="ECO:0000313" key="15">
    <source>
        <dbReference type="Proteomes" id="UP000663873"/>
    </source>
</evidence>
<organism evidence="11 14">
    <name type="scientific">Rotaria socialis</name>
    <dbReference type="NCBI Taxonomy" id="392032"/>
    <lineage>
        <taxon>Eukaryota</taxon>
        <taxon>Metazoa</taxon>
        <taxon>Spiralia</taxon>
        <taxon>Gnathifera</taxon>
        <taxon>Rotifera</taxon>
        <taxon>Eurotatoria</taxon>
        <taxon>Bdelloidea</taxon>
        <taxon>Philodinida</taxon>
        <taxon>Philodinidae</taxon>
        <taxon>Rotaria</taxon>
    </lineage>
</organism>
<dbReference type="EMBL" id="CAJNYD010004506">
    <property type="protein sequence ID" value="CAF3605766.1"/>
    <property type="molecule type" value="Genomic_DNA"/>
</dbReference>
<comment type="caution">
    <text evidence="11">The sequence shown here is derived from an EMBL/GenBank/DDBJ whole genome shotgun (WGS) entry which is preliminary data.</text>
</comment>
<feature type="repeat" description="Solcar" evidence="8">
    <location>
        <begin position="8"/>
        <end position="81"/>
    </location>
</feature>
<feature type="repeat" description="Solcar" evidence="8">
    <location>
        <begin position="177"/>
        <end position="259"/>
    </location>
</feature>
<name>A0A818NI72_9BILA</name>
<evidence type="ECO:0000256" key="7">
    <source>
        <dbReference type="ARBA" id="ARBA00023136"/>
    </source>
</evidence>
<dbReference type="SUPFAM" id="SSF103506">
    <property type="entry name" value="Mitochondrial carrier"/>
    <property type="match status" value="1"/>
</dbReference>
<accession>A0A818NI72</accession>
<evidence type="ECO:0000313" key="14">
    <source>
        <dbReference type="Proteomes" id="UP000663833"/>
    </source>
</evidence>
<dbReference type="AlphaFoldDB" id="A0A818NI72"/>
<sequence>MTDIDLLETVQRSLISGSLAGCTVDLLLYPIDTVKTRLQQKANFHRRFLFSSLYSGVGSAMIGSGPSSAIFFLSYNLIKQTANSSSSSQVSMIAAAFGETCACLVRVPTEVIKQRAQVNRNLRLSTIVRSCLRDEGLSGLYRGYFATLAREIPFSMIQYPLWEFFKEYQSIKQAYPVSPWQGALCGSIAGGIAASITTPLGRLIEHSHPDASSHFLQVIINILKTEGFSALYCGVVPRTTWISIGGFVYFGAFEFVTSSFFCNKSEYETDKFRPDLQLEYLSEELIKKCETSEIILELHLRIPTKIKFEFRKNKFQSNRRQLAATLSNQYHLPNRHVFMKRTMAHLHEKSNLLHERLTDKKKIDYVKEHQHELK</sequence>
<evidence type="ECO:0000313" key="11">
    <source>
        <dbReference type="EMBL" id="CAF3605766.1"/>
    </source>
</evidence>
<dbReference type="PROSITE" id="PS50920">
    <property type="entry name" value="SOLCAR"/>
    <property type="match status" value="3"/>
</dbReference>
<comment type="subcellular location">
    <subcellularLocation>
        <location evidence="1">Membrane</location>
        <topology evidence="1">Multi-pass membrane protein</topology>
    </subcellularLocation>
</comment>
<evidence type="ECO:0000256" key="1">
    <source>
        <dbReference type="ARBA" id="ARBA00004141"/>
    </source>
</evidence>
<comment type="similarity">
    <text evidence="2 9">Belongs to the mitochondrial carrier (TC 2.A.29) family.</text>
</comment>
<keyword evidence="7 8" id="KW-0472">Membrane</keyword>
<dbReference type="EMBL" id="CAJOBP010000117">
    <property type="protein sequence ID" value="CAF4125273.1"/>
    <property type="molecule type" value="Genomic_DNA"/>
</dbReference>
<keyword evidence="5" id="KW-0677">Repeat</keyword>
<dbReference type="PANTHER" id="PTHR45667">
    <property type="entry name" value="S-ADENOSYLMETHIONINE MITOCHONDRIAL CARRIER PROTEIN"/>
    <property type="match status" value="1"/>
</dbReference>
<evidence type="ECO:0000313" key="12">
    <source>
        <dbReference type="EMBL" id="CAF4125273.1"/>
    </source>
</evidence>
<dbReference type="Proteomes" id="UP000663873">
    <property type="component" value="Unassembled WGS sequence"/>
</dbReference>
<evidence type="ECO:0000256" key="4">
    <source>
        <dbReference type="ARBA" id="ARBA00022692"/>
    </source>
</evidence>
<keyword evidence="4 8" id="KW-0812">Transmembrane</keyword>
<dbReference type="GO" id="GO:0016020">
    <property type="term" value="C:membrane"/>
    <property type="evidence" value="ECO:0007669"/>
    <property type="project" value="UniProtKB-SubCell"/>
</dbReference>
<dbReference type="Proteomes" id="UP000663833">
    <property type="component" value="Unassembled WGS sequence"/>
</dbReference>
<dbReference type="Pfam" id="PF00153">
    <property type="entry name" value="Mito_carr"/>
    <property type="match status" value="3"/>
</dbReference>
<reference evidence="11" key="1">
    <citation type="submission" date="2021-02" db="EMBL/GenBank/DDBJ databases">
        <authorList>
            <person name="Nowell W R."/>
        </authorList>
    </citation>
    <scope>NUCLEOTIDE SEQUENCE</scope>
</reference>
<proteinExistence type="inferred from homology"/>
<evidence type="ECO:0000313" key="10">
    <source>
        <dbReference type="EMBL" id="CAF3175179.1"/>
    </source>
</evidence>
<evidence type="ECO:0000256" key="6">
    <source>
        <dbReference type="ARBA" id="ARBA00022989"/>
    </source>
</evidence>
<dbReference type="Gene3D" id="1.50.40.10">
    <property type="entry name" value="Mitochondrial carrier domain"/>
    <property type="match status" value="2"/>
</dbReference>
<dbReference type="EMBL" id="CAJNXB010001558">
    <property type="protein sequence ID" value="CAF3175179.1"/>
    <property type="molecule type" value="Genomic_DNA"/>
</dbReference>
<evidence type="ECO:0000256" key="3">
    <source>
        <dbReference type="ARBA" id="ARBA00022448"/>
    </source>
</evidence>
<dbReference type="InterPro" id="IPR023395">
    <property type="entry name" value="MCP_dom_sf"/>
</dbReference>
<protein>
    <recommendedName>
        <fullName evidence="16">Mitochondrial carrier protein</fullName>
    </recommendedName>
</protein>
<dbReference type="EMBL" id="CAJOBO010000532">
    <property type="protein sequence ID" value="CAF4242104.1"/>
    <property type="molecule type" value="Genomic_DNA"/>
</dbReference>
<keyword evidence="6" id="KW-1133">Transmembrane helix</keyword>
<evidence type="ECO:0008006" key="16">
    <source>
        <dbReference type="Google" id="ProtNLM"/>
    </source>
</evidence>
<dbReference type="Proteomes" id="UP000663851">
    <property type="component" value="Unassembled WGS sequence"/>
</dbReference>
<evidence type="ECO:0000256" key="9">
    <source>
        <dbReference type="RuleBase" id="RU000488"/>
    </source>
</evidence>
<evidence type="ECO:0000313" key="13">
    <source>
        <dbReference type="EMBL" id="CAF4242104.1"/>
    </source>
</evidence>